<proteinExistence type="predicted"/>
<evidence type="ECO:0000313" key="3">
    <source>
        <dbReference type="EMBL" id="CDC72772.1"/>
    </source>
</evidence>
<dbReference type="Pfam" id="PF13173">
    <property type="entry name" value="AAA_14"/>
    <property type="match status" value="1"/>
</dbReference>
<dbReference type="InterPro" id="IPR027417">
    <property type="entry name" value="P-loop_NTPase"/>
</dbReference>
<dbReference type="Pfam" id="PF13635">
    <property type="entry name" value="DUF4143"/>
    <property type="match status" value="1"/>
</dbReference>
<feature type="domain" description="AAA" evidence="1">
    <location>
        <begin position="20"/>
        <end position="139"/>
    </location>
</feature>
<dbReference type="EMBL" id="CBFW010000125">
    <property type="protein sequence ID" value="CDC72772.1"/>
    <property type="molecule type" value="Genomic_DNA"/>
</dbReference>
<accession>R6UPQ4</accession>
<dbReference type="InterPro" id="IPR041682">
    <property type="entry name" value="AAA_14"/>
</dbReference>
<sequence>MSYIARHMENRILELSKSYSAILLTGPRQSGKTTMLRALSEKENKGREYVSLDDLTTRDMAKNDPALFLQIHKPPVLIDEVQYAPELFTYIKIHIDEHHNPGDFWMTGSQIFRLMRGVQESLAGRVALLHMSPLSQREIIGADCIPFTTNMNVLMDECKKIAPVDTPTIFERIWRGSMPGIVSGLYADRNMYYSSYLSTYVERDVRDISGTVDALKFNRFITAIAARTAQLLNYHALAEDAEIDMVTAKAWVDILETLGIIFLLHPYSNNVLKRTIKTPKVYFYDTGLVCYLTKWSSPEVAESGAMSGALLENFTVSEILKGYQNAGREPYLYFYRDRDAKEIDVIMEGDGKLCPLEIKKTATPDKRIIRTFGVIDKSPLQLGTGAVLCMAEQFGAFDRDNLIVPIWAI</sequence>
<comment type="caution">
    <text evidence="3">The sequence shown here is derived from an EMBL/GenBank/DDBJ whole genome shotgun (WGS) entry which is preliminary data.</text>
</comment>
<evidence type="ECO:0000259" key="2">
    <source>
        <dbReference type="Pfam" id="PF13635"/>
    </source>
</evidence>
<evidence type="ECO:0000259" key="1">
    <source>
        <dbReference type="Pfam" id="PF13173"/>
    </source>
</evidence>
<gene>
    <name evidence="3" type="ORF">BN580_01077</name>
</gene>
<organism evidence="3 4">
    <name type="scientific">Candidatus Colimorpha enterica</name>
    <dbReference type="NCBI Taxonomy" id="3083063"/>
    <lineage>
        <taxon>Bacteria</taxon>
        <taxon>Pseudomonadati</taxon>
        <taxon>Bacteroidota</taxon>
        <taxon>Bacteroidia</taxon>
        <taxon>Bacteroidales</taxon>
        <taxon>Candidatus Colimorpha</taxon>
    </lineage>
</organism>
<dbReference type="PANTHER" id="PTHR43566:SF2">
    <property type="entry name" value="DUF4143 DOMAIN-CONTAINING PROTEIN"/>
    <property type="match status" value="1"/>
</dbReference>
<evidence type="ECO:0000313" key="4">
    <source>
        <dbReference type="Proteomes" id="UP000017938"/>
    </source>
</evidence>
<dbReference type="InterPro" id="IPR025420">
    <property type="entry name" value="DUF4143"/>
</dbReference>
<dbReference type="SUPFAM" id="SSF52540">
    <property type="entry name" value="P-loop containing nucleoside triphosphate hydrolases"/>
    <property type="match status" value="1"/>
</dbReference>
<dbReference type="AlphaFoldDB" id="R6UPQ4"/>
<feature type="domain" description="DUF4143" evidence="2">
    <location>
        <begin position="202"/>
        <end position="360"/>
    </location>
</feature>
<protein>
    <submittedName>
        <fullName evidence="3">Predicted ATPase (AAA+ superfamily)</fullName>
    </submittedName>
</protein>
<name>R6UPQ4_9BACT</name>
<dbReference type="Proteomes" id="UP000017938">
    <property type="component" value="Unassembled WGS sequence"/>
</dbReference>
<reference evidence="3" key="1">
    <citation type="submission" date="2012-11" db="EMBL/GenBank/DDBJ databases">
        <title>Dependencies among metagenomic species, viruses, plasmids and units of genetic variation.</title>
        <authorList>
            <person name="Nielsen H.B."/>
            <person name="Almeida M."/>
            <person name="Juncker A.S."/>
            <person name="Rasmussen S."/>
            <person name="Li J."/>
            <person name="Sunagawa S."/>
            <person name="Plichta D."/>
            <person name="Gautier L."/>
            <person name="Le Chatelier E."/>
            <person name="Peletier E."/>
            <person name="Bonde I."/>
            <person name="Nielsen T."/>
            <person name="Manichanh C."/>
            <person name="Arumugam M."/>
            <person name="Batto J."/>
            <person name="Santos M.B.Q.D."/>
            <person name="Blom N."/>
            <person name="Borruel N."/>
            <person name="Burgdorf K.S."/>
            <person name="Boumezbeur F."/>
            <person name="Casellas F."/>
            <person name="Dore J."/>
            <person name="Guarner F."/>
            <person name="Hansen T."/>
            <person name="Hildebrand F."/>
            <person name="Kaas R.S."/>
            <person name="Kennedy S."/>
            <person name="Kristiansen K."/>
            <person name="Kultima J.R."/>
            <person name="Leonard P."/>
            <person name="Levenez F."/>
            <person name="Lund O."/>
            <person name="Moumen B."/>
            <person name="Le Paslier D."/>
            <person name="Pons N."/>
            <person name="Pedersen O."/>
            <person name="Prifti E."/>
            <person name="Qin J."/>
            <person name="Raes J."/>
            <person name="Tap J."/>
            <person name="Tims S."/>
            <person name="Ussery D.W."/>
            <person name="Yamada T."/>
            <person name="MetaHit consortium"/>
            <person name="Renault P."/>
            <person name="Sicheritz-Ponten T."/>
            <person name="Bork P."/>
            <person name="Wang J."/>
            <person name="Brunak S."/>
            <person name="Ehrlich S.D."/>
        </authorList>
    </citation>
    <scope>NUCLEOTIDE SEQUENCE [LARGE SCALE GENOMIC DNA]</scope>
</reference>
<dbReference type="Gene3D" id="3.40.50.300">
    <property type="entry name" value="P-loop containing nucleotide triphosphate hydrolases"/>
    <property type="match status" value="1"/>
</dbReference>
<dbReference type="STRING" id="1263015.BN580_01077"/>
<dbReference type="PANTHER" id="PTHR43566">
    <property type="entry name" value="CONSERVED PROTEIN"/>
    <property type="match status" value="1"/>
</dbReference>